<proteinExistence type="predicted"/>
<dbReference type="AlphaFoldDB" id="D4DST3"/>
<accession>D4DST3</accession>
<evidence type="ECO:0000313" key="2">
    <source>
        <dbReference type="Proteomes" id="UP000005536"/>
    </source>
</evidence>
<dbReference type="Proteomes" id="UP000005536">
    <property type="component" value="Unassembled WGS sequence"/>
</dbReference>
<organism evidence="1 2">
    <name type="scientific">Neisseria elongata subsp. glycolytica ATCC 29315</name>
    <dbReference type="NCBI Taxonomy" id="546263"/>
    <lineage>
        <taxon>Bacteria</taxon>
        <taxon>Pseudomonadati</taxon>
        <taxon>Pseudomonadota</taxon>
        <taxon>Betaproteobacteria</taxon>
        <taxon>Neisseriales</taxon>
        <taxon>Neisseriaceae</taxon>
        <taxon>Neisseria</taxon>
    </lineage>
</organism>
<evidence type="ECO:0000313" key="1">
    <source>
        <dbReference type="EMBL" id="EFE49117.1"/>
    </source>
</evidence>
<reference evidence="1 2" key="1">
    <citation type="submission" date="2010-02" db="EMBL/GenBank/DDBJ databases">
        <authorList>
            <person name="Weinstock G."/>
            <person name="Sodergren E."/>
            <person name="Clifton S."/>
            <person name="Fulton L."/>
            <person name="Fulton B."/>
            <person name="Courtney L."/>
            <person name="Fronick C."/>
            <person name="Harrison M."/>
            <person name="Strong C."/>
            <person name="Farmer C."/>
            <person name="Delahaunty K."/>
            <person name="Markovic C."/>
            <person name="Hall O."/>
            <person name="Minx P."/>
            <person name="Tomlinson C."/>
            <person name="Mitreva M."/>
            <person name="Nelson J."/>
            <person name="Hou S."/>
            <person name="Wollam A."/>
            <person name="Pepin K.H."/>
            <person name="Johnson M."/>
            <person name="Bhonagiri V."/>
            <person name="Zhang X."/>
            <person name="Suruliraj S."/>
            <person name="Warren W."/>
            <person name="Chinwalla A."/>
            <person name="Mardis E.R."/>
            <person name="Wilson R.K."/>
        </authorList>
    </citation>
    <scope>NUCLEOTIDE SEQUENCE [LARGE SCALE GENOMIC DNA]</scope>
    <source>
        <strain evidence="1 2">ATCC 29315</strain>
    </source>
</reference>
<name>D4DST3_NEIEG</name>
<protein>
    <submittedName>
        <fullName evidence="1">Uncharacterized protein</fullName>
    </submittedName>
</protein>
<dbReference type="EMBL" id="ADBF01000227">
    <property type="protein sequence ID" value="EFE49117.1"/>
    <property type="molecule type" value="Genomic_DNA"/>
</dbReference>
<comment type="caution">
    <text evidence="1">The sequence shown here is derived from an EMBL/GenBank/DDBJ whole genome shotgun (WGS) entry which is preliminary data.</text>
</comment>
<sequence>MTTPCLRPSEKTVQRFRRPFLRTNGVAAIISSFPPSQRRFQTANDIEASPTHLRYRAAIRGNTALLQPITRKKQL</sequence>
<gene>
    <name evidence="1" type="ORF">NEIELOOT_02129</name>
</gene>